<protein>
    <submittedName>
        <fullName evidence="2">Uncharacterized protein</fullName>
    </submittedName>
</protein>
<dbReference type="InterPro" id="IPR052603">
    <property type="entry name" value="EFCB6"/>
</dbReference>
<keyword evidence="3" id="KW-1185">Reference proteome</keyword>
<dbReference type="PANTHER" id="PTHR20875">
    <property type="entry name" value="EF-HAND CALCIUM-BINDING DOMAIN-CONTAINING PROTEIN 6-RELATED"/>
    <property type="match status" value="1"/>
</dbReference>
<dbReference type="RefSeq" id="XP_001302559.1">
    <property type="nucleotide sequence ID" value="XM_001302558.1"/>
</dbReference>
<evidence type="ECO:0000313" key="3">
    <source>
        <dbReference type="Proteomes" id="UP000001542"/>
    </source>
</evidence>
<sequence>MSGRQYYRDLLLKCQDKIRGLGATNKNRWAAFCYAKSMTMPEFAKKMQEYNIQFQGNDINVIWDSIGLAPDMNFTEFLKFMETDVDEFNPVGGSRGRTPPSSNPGMPQARDMYETPAYGGSNDGFGSRGYGYNAAPQPTFCGNADDLIHENLRDIIISCMSKDSLMTGEVSRNAFIDVCGKYGISDTMPGFSKILSIGDASGSGLIQYFTVASRICSDSQSINASFGRGSYGGGYDAPEPAPICKAAMHDNLSLGDTGAPQRKSAYMSSISLNDNSNSNLDAQPRPRKFALEESNVWGDAPAKTPTQQRQSLPMGGPRPTFSPYNGPSGGNPDDVLATISQKVMEGMGNSSAAFNKWRGYNTKLTAADLCKGLQRDCGYSAPYDVVQEIMDRYGGDLNLTSFVRLMGDGAQMSERASNSRPRATFTPPNRKMTEDEQTIEDIAAQFVDKDFSAMTAKARNAEDLCIIFQRAGIQFDEARVKKLVSKQGKNGFVDSILQHLGQ</sequence>
<proteinExistence type="predicted"/>
<dbReference type="VEuPathDB" id="TrichDB:TVAG_385990"/>
<organism evidence="2 3">
    <name type="scientific">Trichomonas vaginalis (strain ATCC PRA-98 / G3)</name>
    <dbReference type="NCBI Taxonomy" id="412133"/>
    <lineage>
        <taxon>Eukaryota</taxon>
        <taxon>Metamonada</taxon>
        <taxon>Parabasalia</taxon>
        <taxon>Trichomonadida</taxon>
        <taxon>Trichomonadidae</taxon>
        <taxon>Trichomonas</taxon>
    </lineage>
</organism>
<reference evidence="2" key="1">
    <citation type="submission" date="2006-10" db="EMBL/GenBank/DDBJ databases">
        <authorList>
            <person name="Amadeo P."/>
            <person name="Zhao Q."/>
            <person name="Wortman J."/>
            <person name="Fraser-Liggett C."/>
            <person name="Carlton J."/>
        </authorList>
    </citation>
    <scope>NUCLEOTIDE SEQUENCE</scope>
    <source>
        <strain evidence="2">G3</strain>
    </source>
</reference>
<dbReference type="PANTHER" id="PTHR20875:SF0">
    <property type="entry name" value="GH12158P"/>
    <property type="match status" value="1"/>
</dbReference>
<evidence type="ECO:0000313" key="2">
    <source>
        <dbReference type="EMBL" id="EAX89629.1"/>
    </source>
</evidence>
<evidence type="ECO:0000256" key="1">
    <source>
        <dbReference type="SAM" id="MobiDB-lite"/>
    </source>
</evidence>
<name>A2FZN8_TRIV3</name>
<dbReference type="KEGG" id="tva:4747301"/>
<dbReference type="VEuPathDB" id="TrichDB:TVAGG3_0249030"/>
<dbReference type="EMBL" id="DS114182">
    <property type="protein sequence ID" value="EAX89629.1"/>
    <property type="molecule type" value="Genomic_DNA"/>
</dbReference>
<gene>
    <name evidence="2" type="ORF">TVAG_385990</name>
</gene>
<dbReference type="Proteomes" id="UP000001542">
    <property type="component" value="Unassembled WGS sequence"/>
</dbReference>
<reference evidence="2" key="2">
    <citation type="journal article" date="2007" name="Science">
        <title>Draft genome sequence of the sexually transmitted pathogen Trichomonas vaginalis.</title>
        <authorList>
            <person name="Carlton J.M."/>
            <person name="Hirt R.P."/>
            <person name="Silva J.C."/>
            <person name="Delcher A.L."/>
            <person name="Schatz M."/>
            <person name="Zhao Q."/>
            <person name="Wortman J.R."/>
            <person name="Bidwell S.L."/>
            <person name="Alsmark U.C.M."/>
            <person name="Besteiro S."/>
            <person name="Sicheritz-Ponten T."/>
            <person name="Noel C.J."/>
            <person name="Dacks J.B."/>
            <person name="Foster P.G."/>
            <person name="Simillion C."/>
            <person name="Van de Peer Y."/>
            <person name="Miranda-Saavedra D."/>
            <person name="Barton G.J."/>
            <person name="Westrop G.D."/>
            <person name="Mueller S."/>
            <person name="Dessi D."/>
            <person name="Fiori P.L."/>
            <person name="Ren Q."/>
            <person name="Paulsen I."/>
            <person name="Zhang H."/>
            <person name="Bastida-Corcuera F.D."/>
            <person name="Simoes-Barbosa A."/>
            <person name="Brown M.T."/>
            <person name="Hayes R.D."/>
            <person name="Mukherjee M."/>
            <person name="Okumura C.Y."/>
            <person name="Schneider R."/>
            <person name="Smith A.J."/>
            <person name="Vanacova S."/>
            <person name="Villalvazo M."/>
            <person name="Haas B.J."/>
            <person name="Pertea M."/>
            <person name="Feldblyum T.V."/>
            <person name="Utterback T.R."/>
            <person name="Shu C.L."/>
            <person name="Osoegawa K."/>
            <person name="de Jong P.J."/>
            <person name="Hrdy I."/>
            <person name="Horvathova L."/>
            <person name="Zubacova Z."/>
            <person name="Dolezal P."/>
            <person name="Malik S.B."/>
            <person name="Logsdon J.M. Jr."/>
            <person name="Henze K."/>
            <person name="Gupta A."/>
            <person name="Wang C.C."/>
            <person name="Dunne R.L."/>
            <person name="Upcroft J.A."/>
            <person name="Upcroft P."/>
            <person name="White O."/>
            <person name="Salzberg S.L."/>
            <person name="Tang P."/>
            <person name="Chiu C.-H."/>
            <person name="Lee Y.-S."/>
            <person name="Embley T.M."/>
            <person name="Coombs G.H."/>
            <person name="Mottram J.C."/>
            <person name="Tachezy J."/>
            <person name="Fraser-Liggett C.M."/>
            <person name="Johnson P.J."/>
        </authorList>
    </citation>
    <scope>NUCLEOTIDE SEQUENCE [LARGE SCALE GENOMIC DNA]</scope>
    <source>
        <strain evidence="2">G3</strain>
    </source>
</reference>
<dbReference type="AlphaFoldDB" id="A2FZN8"/>
<accession>A2FZN8</accession>
<dbReference type="InParanoid" id="A2FZN8"/>
<dbReference type="OrthoDB" id="10491315at2759"/>
<feature type="region of interest" description="Disordered" evidence="1">
    <location>
        <begin position="294"/>
        <end position="329"/>
    </location>
</feature>